<comment type="caution">
    <text evidence="2">The sequence shown here is derived from an EMBL/GenBank/DDBJ whole genome shotgun (WGS) entry which is preliminary data.</text>
</comment>
<reference evidence="2 3" key="1">
    <citation type="submission" date="2019-06" db="EMBL/GenBank/DDBJ databases">
        <title>Sequencing the genomes of 1000 actinobacteria strains.</title>
        <authorList>
            <person name="Klenk H.-P."/>
        </authorList>
    </citation>
    <scope>NUCLEOTIDE SEQUENCE [LARGE SCALE GENOMIC DNA]</scope>
    <source>
        <strain evidence="2 3">DSM 17305</strain>
    </source>
</reference>
<feature type="region of interest" description="Disordered" evidence="1">
    <location>
        <begin position="1"/>
        <end position="63"/>
    </location>
</feature>
<protein>
    <submittedName>
        <fullName evidence="2">Uncharacterized protein</fullName>
    </submittedName>
</protein>
<organism evidence="2 3">
    <name type="scientific">Kribbella jejuensis</name>
    <dbReference type="NCBI Taxonomy" id="236068"/>
    <lineage>
        <taxon>Bacteria</taxon>
        <taxon>Bacillati</taxon>
        <taxon>Actinomycetota</taxon>
        <taxon>Actinomycetes</taxon>
        <taxon>Propionibacteriales</taxon>
        <taxon>Kribbellaceae</taxon>
        <taxon>Kribbella</taxon>
    </lineage>
</organism>
<feature type="compositionally biased region" description="Basic and acidic residues" evidence="1">
    <location>
        <begin position="21"/>
        <end position="34"/>
    </location>
</feature>
<evidence type="ECO:0000313" key="3">
    <source>
        <dbReference type="Proteomes" id="UP000316298"/>
    </source>
</evidence>
<dbReference type="AlphaFoldDB" id="A0A542E8T6"/>
<feature type="compositionally biased region" description="Basic and acidic residues" evidence="1">
    <location>
        <begin position="237"/>
        <end position="250"/>
    </location>
</feature>
<name>A0A542E8T6_9ACTN</name>
<feature type="region of interest" description="Disordered" evidence="1">
    <location>
        <begin position="178"/>
        <end position="263"/>
    </location>
</feature>
<proteinExistence type="predicted"/>
<dbReference type="EMBL" id="VFMM01000002">
    <property type="protein sequence ID" value="TQJ11676.1"/>
    <property type="molecule type" value="Genomic_DNA"/>
</dbReference>
<accession>A0A542E8T6</accession>
<evidence type="ECO:0000313" key="2">
    <source>
        <dbReference type="EMBL" id="TQJ11676.1"/>
    </source>
</evidence>
<keyword evidence="3" id="KW-1185">Reference proteome</keyword>
<sequence>MCRVLEVIRPHSGHGAPTHRLSADISRRQPELSRRQPQTNAPGTAPGRGSEQRGDESACGARGALRPNYLHPLQSQPPPHHLSLPLTISAPTHHLQPAPPTTGGFARHLRLAVTRERQLATPRRQPETLPAIAGNPPAPAGNRCSGRQPGGGWECAEQVREGAERPEHLRSARGADHIHLSPHPAHATHPPSSHPRAAALNSPAAAGNSPGASRKLPASAGNGCFGRQPGGGWECAEQVREGAPRPEHLRSVRGRTSEVPGVV</sequence>
<feature type="region of interest" description="Disordered" evidence="1">
    <location>
        <begin position="118"/>
        <end position="153"/>
    </location>
</feature>
<feature type="compositionally biased region" description="Low complexity" evidence="1">
    <location>
        <begin position="181"/>
        <end position="213"/>
    </location>
</feature>
<gene>
    <name evidence="2" type="ORF">FB475_4597</name>
</gene>
<dbReference type="Proteomes" id="UP000316298">
    <property type="component" value="Unassembled WGS sequence"/>
</dbReference>
<evidence type="ECO:0000256" key="1">
    <source>
        <dbReference type="SAM" id="MobiDB-lite"/>
    </source>
</evidence>